<proteinExistence type="predicted"/>
<feature type="region of interest" description="Disordered" evidence="4">
    <location>
        <begin position="1"/>
        <end position="59"/>
    </location>
</feature>
<dbReference type="AlphaFoldDB" id="A0A498HSP8"/>
<dbReference type="PANTHER" id="PTHR10209:SF885">
    <property type="entry name" value="2OG-FE(II) OXYGENASE FAMILY, PUTATIVE (AFU_ORTHOLOGUE AFUA_2G00750)-RELATED"/>
    <property type="match status" value="1"/>
</dbReference>
<keyword evidence="6" id="KW-1185">Reference proteome</keyword>
<evidence type="ECO:0000256" key="3">
    <source>
        <dbReference type="ARBA" id="ARBA00023004"/>
    </source>
</evidence>
<evidence type="ECO:0000313" key="6">
    <source>
        <dbReference type="Proteomes" id="UP000290289"/>
    </source>
</evidence>
<name>A0A498HSP8_MALDO</name>
<keyword evidence="2" id="KW-0560">Oxidoreductase</keyword>
<gene>
    <name evidence="5" type="ORF">DVH24_016631</name>
</gene>
<dbReference type="EMBL" id="RDQH01000341">
    <property type="protein sequence ID" value="RXH73809.1"/>
    <property type="molecule type" value="Genomic_DNA"/>
</dbReference>
<reference evidence="5 6" key="1">
    <citation type="submission" date="2018-10" db="EMBL/GenBank/DDBJ databases">
        <title>A high-quality apple genome assembly.</title>
        <authorList>
            <person name="Hu J."/>
        </authorList>
    </citation>
    <scope>NUCLEOTIDE SEQUENCE [LARGE SCALE GENOMIC DNA]</scope>
    <source>
        <strain evidence="6">cv. HFTH1</strain>
        <tissue evidence="5">Young leaf</tissue>
    </source>
</reference>
<organism evidence="5 6">
    <name type="scientific">Malus domestica</name>
    <name type="common">Apple</name>
    <name type="synonym">Pyrus malus</name>
    <dbReference type="NCBI Taxonomy" id="3750"/>
    <lineage>
        <taxon>Eukaryota</taxon>
        <taxon>Viridiplantae</taxon>
        <taxon>Streptophyta</taxon>
        <taxon>Embryophyta</taxon>
        <taxon>Tracheophyta</taxon>
        <taxon>Spermatophyta</taxon>
        <taxon>Magnoliopsida</taxon>
        <taxon>eudicotyledons</taxon>
        <taxon>Gunneridae</taxon>
        <taxon>Pentapetalae</taxon>
        <taxon>rosids</taxon>
        <taxon>fabids</taxon>
        <taxon>Rosales</taxon>
        <taxon>Rosaceae</taxon>
        <taxon>Amygdaloideae</taxon>
        <taxon>Maleae</taxon>
        <taxon>Malus</taxon>
    </lineage>
</organism>
<feature type="compositionally biased region" description="Pro residues" evidence="4">
    <location>
        <begin position="11"/>
        <end position="23"/>
    </location>
</feature>
<evidence type="ECO:0000256" key="4">
    <source>
        <dbReference type="SAM" id="MobiDB-lite"/>
    </source>
</evidence>
<dbReference type="PANTHER" id="PTHR10209">
    <property type="entry name" value="OXIDOREDUCTASE, 2OG-FE II OXYGENASE FAMILY PROTEIN"/>
    <property type="match status" value="1"/>
</dbReference>
<keyword evidence="3" id="KW-0408">Iron</keyword>
<evidence type="ECO:0000256" key="1">
    <source>
        <dbReference type="ARBA" id="ARBA00022723"/>
    </source>
</evidence>
<dbReference type="Proteomes" id="UP000290289">
    <property type="component" value="Chromosome 15"/>
</dbReference>
<evidence type="ECO:0000313" key="5">
    <source>
        <dbReference type="EMBL" id="RXH73809.1"/>
    </source>
</evidence>
<comment type="caution">
    <text evidence="5">The sequence shown here is derived from an EMBL/GenBank/DDBJ whole genome shotgun (WGS) entry which is preliminary data.</text>
</comment>
<keyword evidence="1" id="KW-0479">Metal-binding</keyword>
<sequence length="262" mass="29919">MEPFPLARRLPTPPSLGLPPSLEPFPAGAAPTGPQALSPPLSPEQPASAGVALRDSSSNFKTRRRSAHIHKFFLDTYEEKRKYNKVVKKHLFGYFDNELTHNVKDWKQSFDYMVNEPITFPTSMMYEDYAKKMKKLTFRLMELIGLSLVLSTNRFSSYSQEHPSYLQFILYPPCPFADLALGVVGHKDTYDLVKSIPNAFIINIGNNIHVPPFKLFQNFCPNSFSILHKVEEDIGSCTTIYLVYHPSNYFKAYDQLPSPFTR</sequence>
<accession>A0A498HSP8</accession>
<dbReference type="GO" id="GO:0046872">
    <property type="term" value="F:metal ion binding"/>
    <property type="evidence" value="ECO:0007669"/>
    <property type="project" value="UniProtKB-KW"/>
</dbReference>
<dbReference type="Gene3D" id="2.60.120.330">
    <property type="entry name" value="B-lactam Antibiotic, Isopenicillin N Synthase, Chain"/>
    <property type="match status" value="1"/>
</dbReference>
<evidence type="ECO:0000256" key="2">
    <source>
        <dbReference type="ARBA" id="ARBA00023002"/>
    </source>
</evidence>
<dbReference type="InterPro" id="IPR027443">
    <property type="entry name" value="IPNS-like_sf"/>
</dbReference>
<dbReference type="GO" id="GO:0016491">
    <property type="term" value="F:oxidoreductase activity"/>
    <property type="evidence" value="ECO:0007669"/>
    <property type="project" value="UniProtKB-KW"/>
</dbReference>
<evidence type="ECO:0008006" key="7">
    <source>
        <dbReference type="Google" id="ProtNLM"/>
    </source>
</evidence>
<dbReference type="SUPFAM" id="SSF51197">
    <property type="entry name" value="Clavaminate synthase-like"/>
    <property type="match status" value="1"/>
</dbReference>
<protein>
    <recommendedName>
        <fullName evidence="7">Isopenicillin N synthase-like Fe(2+) 2OG dioxygenase domain-containing protein</fullName>
    </recommendedName>
</protein>